<feature type="domain" description="AprE-like beta-barrel" evidence="12">
    <location>
        <begin position="358"/>
        <end position="445"/>
    </location>
</feature>
<dbReference type="PANTHER" id="PTHR30386">
    <property type="entry name" value="MEMBRANE FUSION SUBUNIT OF EMRAB-TOLC MULTIDRUG EFFLUX PUMP"/>
    <property type="match status" value="1"/>
</dbReference>
<proteinExistence type="inferred from homology"/>
<dbReference type="Pfam" id="PF25988">
    <property type="entry name" value="HH_CyaD"/>
    <property type="match status" value="1"/>
</dbReference>
<evidence type="ECO:0000259" key="12">
    <source>
        <dbReference type="Pfam" id="PF26002"/>
    </source>
</evidence>
<evidence type="ECO:0000256" key="8">
    <source>
        <dbReference type="ARBA" id="ARBA00023136"/>
    </source>
</evidence>
<dbReference type="GO" id="GO:0005886">
    <property type="term" value="C:plasma membrane"/>
    <property type="evidence" value="ECO:0007669"/>
    <property type="project" value="UniProtKB-SubCell"/>
</dbReference>
<keyword evidence="5 9" id="KW-0997">Cell inner membrane</keyword>
<reference evidence="14" key="1">
    <citation type="journal article" date="2009" name="Appl. Environ. Microbiol.">
        <title>Complete genome sequence of the chemolithoautotrophic marine magnetotactic coccus strain MC-1.</title>
        <authorList>
            <person name="Schubbe S."/>
            <person name="Williams T.J."/>
            <person name="Xie G."/>
            <person name="Kiss H.E."/>
            <person name="Brettin T.S."/>
            <person name="Martinez D."/>
            <person name="Ross C.A."/>
            <person name="Schuler D."/>
            <person name="Cox B.L."/>
            <person name="Nealson K.H."/>
            <person name="Bazylinski D.A."/>
        </authorList>
    </citation>
    <scope>NUCLEOTIDE SEQUENCE [LARGE SCALE GENOMIC DNA]</scope>
    <source>
        <strain evidence="14">ATCC BAA-1437 / JCM 17883 / MC-1</strain>
    </source>
</reference>
<keyword evidence="6" id="KW-0812">Transmembrane</keyword>
<feature type="domain" description="CyaD-like alpha-helical hairpin" evidence="11">
    <location>
        <begin position="122"/>
        <end position="317"/>
    </location>
</feature>
<gene>
    <name evidence="13" type="ordered locus">Mmc1_1969</name>
</gene>
<evidence type="ECO:0000256" key="2">
    <source>
        <dbReference type="ARBA" id="ARBA00009477"/>
    </source>
</evidence>
<evidence type="ECO:0000256" key="6">
    <source>
        <dbReference type="ARBA" id="ARBA00022692"/>
    </source>
</evidence>
<dbReference type="Gene3D" id="2.40.30.170">
    <property type="match status" value="1"/>
</dbReference>
<feature type="coiled-coil region" evidence="10">
    <location>
        <begin position="287"/>
        <end position="314"/>
    </location>
</feature>
<dbReference type="Gene3D" id="1.10.287.470">
    <property type="entry name" value="Helix hairpin bin"/>
    <property type="match status" value="1"/>
</dbReference>
<keyword evidence="3 9" id="KW-0813">Transport</keyword>
<dbReference type="PANTHER" id="PTHR30386:SF27">
    <property type="entry name" value="MEMBRANE FUSION PROTEIN (MFP) FAMILY PROTEIN"/>
    <property type="match status" value="1"/>
</dbReference>
<name>A0L932_MAGMM</name>
<evidence type="ECO:0000256" key="9">
    <source>
        <dbReference type="RuleBase" id="RU365093"/>
    </source>
</evidence>
<keyword evidence="10" id="KW-0175">Coiled coil</keyword>
<evidence type="ECO:0000256" key="7">
    <source>
        <dbReference type="ARBA" id="ARBA00022989"/>
    </source>
</evidence>
<sequence>MFSGLVRHMSVAWQAWRQDRQAPVKGLELDHENAFKPAVLEVLERPPSPFGRLITWTIMLFCALAVGWSIWGQIDVVAVAQGKILPNGHVKVIQPLEIGVVREIPVREGEQVAEGEVLVILDPTSTEADLVRFEENLLSAQLDMARWQALAEWDQGEQPQILYRSPDGAPEGRVQKQRWLLKDTLLAHRASLQGIGHELKKQMAELASAKEAVRKYQQLLPLIAKRANAQKTLMEKKLAAQSHWLELEQERVELQRDLAIQKSRLAELLAGLDVTRKRFAETEARFRKEVMEKYVESEQRVIDIEQELTKAARRNQLQVLRSPIDGVVQNLVIHTVGGVVQPAQELMRIVPTSGGIEVEAYLANKDIGFVEEGQAVEIKLETFPFTRYGLINGIVKKLSADAVEHEEMGLVYAARISMMKNTMQVGERLVNITPGMSVTAEIKTGKRRIIEFFLSPIQKSMQEGLRER</sequence>
<organism evidence="13 14">
    <name type="scientific">Magnetococcus marinus (strain ATCC BAA-1437 / JCM 17883 / MC-1)</name>
    <dbReference type="NCBI Taxonomy" id="156889"/>
    <lineage>
        <taxon>Bacteria</taxon>
        <taxon>Pseudomonadati</taxon>
        <taxon>Pseudomonadota</taxon>
        <taxon>Magnetococcia</taxon>
        <taxon>Magnetococcales</taxon>
        <taxon>Magnetococcaceae</taxon>
        <taxon>Magnetococcus</taxon>
    </lineage>
</organism>
<dbReference type="PRINTS" id="PR01490">
    <property type="entry name" value="RTXTOXIND"/>
</dbReference>
<dbReference type="NCBIfam" id="TIGR01843">
    <property type="entry name" value="type_I_hlyD"/>
    <property type="match status" value="1"/>
</dbReference>
<dbReference type="RefSeq" id="WP_011713618.1">
    <property type="nucleotide sequence ID" value="NC_008576.1"/>
</dbReference>
<evidence type="ECO:0000259" key="11">
    <source>
        <dbReference type="Pfam" id="PF25988"/>
    </source>
</evidence>
<dbReference type="InterPro" id="IPR059040">
    <property type="entry name" value="HH_CyaD-like"/>
</dbReference>
<dbReference type="InterPro" id="IPR006144">
    <property type="entry name" value="Secretion_HlyD_CS"/>
</dbReference>
<dbReference type="AlphaFoldDB" id="A0L932"/>
<accession>A0L932</accession>
<evidence type="ECO:0000313" key="14">
    <source>
        <dbReference type="Proteomes" id="UP000002586"/>
    </source>
</evidence>
<dbReference type="OrthoDB" id="9810980at2"/>
<comment type="similarity">
    <text evidence="2 9">Belongs to the membrane fusion protein (MFP) (TC 8.A.1) family.</text>
</comment>
<dbReference type="Proteomes" id="UP000002586">
    <property type="component" value="Chromosome"/>
</dbReference>
<evidence type="ECO:0000256" key="1">
    <source>
        <dbReference type="ARBA" id="ARBA00004377"/>
    </source>
</evidence>
<dbReference type="STRING" id="156889.Mmc1_1969"/>
<reference evidence="13 14" key="2">
    <citation type="journal article" date="2012" name="Int. J. Syst. Evol. Microbiol.">
        <title>Magnetococcus marinus gen. nov., sp. nov., a marine, magnetotactic bacterium that represents a novel lineage (Magnetococcaceae fam. nov.; Magnetococcales ord. nov.) at the base of the Alphaproteobacteria.</title>
        <authorList>
            <person name="Bazylinski D.A."/>
            <person name="Williams T.J."/>
            <person name="Lefevre C.T."/>
            <person name="Berg R.J."/>
            <person name="Zhang C.L."/>
            <person name="Bowser S.S."/>
            <person name="Dean A.J."/>
            <person name="Beveridge T.J."/>
        </authorList>
    </citation>
    <scope>NUCLEOTIDE SEQUENCE [LARGE SCALE GENOMIC DNA]</scope>
    <source>
        <strain evidence="14">ATCC BAA-1437 / JCM 17883 / MC-1</strain>
    </source>
</reference>
<dbReference type="InterPro" id="IPR058982">
    <property type="entry name" value="Beta-barrel_AprE"/>
</dbReference>
<evidence type="ECO:0000256" key="5">
    <source>
        <dbReference type="ARBA" id="ARBA00022519"/>
    </source>
</evidence>
<dbReference type="PROSITE" id="PS00543">
    <property type="entry name" value="HLYD_FAMILY"/>
    <property type="match status" value="1"/>
</dbReference>
<evidence type="ECO:0000256" key="3">
    <source>
        <dbReference type="ARBA" id="ARBA00022448"/>
    </source>
</evidence>
<keyword evidence="14" id="KW-1185">Reference proteome</keyword>
<protein>
    <recommendedName>
        <fullName evidence="9">Membrane fusion protein (MFP) family protein</fullName>
    </recommendedName>
</protein>
<dbReference type="SUPFAM" id="SSF111369">
    <property type="entry name" value="HlyD-like secretion proteins"/>
    <property type="match status" value="1"/>
</dbReference>
<evidence type="ECO:0000313" key="13">
    <source>
        <dbReference type="EMBL" id="ABK44475.1"/>
    </source>
</evidence>
<dbReference type="HOGENOM" id="CLU_023976_0_1_5"/>
<keyword evidence="4 9" id="KW-1003">Cell membrane</keyword>
<dbReference type="EMBL" id="CP000471">
    <property type="protein sequence ID" value="ABK44475.1"/>
    <property type="molecule type" value="Genomic_DNA"/>
</dbReference>
<dbReference type="Gene3D" id="2.40.50.100">
    <property type="match status" value="1"/>
</dbReference>
<dbReference type="InterPro" id="IPR050739">
    <property type="entry name" value="MFP"/>
</dbReference>
<dbReference type="eggNOG" id="COG0845">
    <property type="taxonomic scope" value="Bacteria"/>
</dbReference>
<evidence type="ECO:0000256" key="10">
    <source>
        <dbReference type="SAM" id="Coils"/>
    </source>
</evidence>
<evidence type="ECO:0000256" key="4">
    <source>
        <dbReference type="ARBA" id="ARBA00022475"/>
    </source>
</evidence>
<dbReference type="Pfam" id="PF26002">
    <property type="entry name" value="Beta-barrel_AprE"/>
    <property type="match status" value="1"/>
</dbReference>
<comment type="subcellular location">
    <subcellularLocation>
        <location evidence="1 9">Cell inner membrane</location>
        <topology evidence="1 9">Single-pass membrane protein</topology>
    </subcellularLocation>
</comment>
<dbReference type="GO" id="GO:0009306">
    <property type="term" value="P:protein secretion"/>
    <property type="evidence" value="ECO:0007669"/>
    <property type="project" value="InterPro"/>
</dbReference>
<keyword evidence="7" id="KW-1133">Transmembrane helix</keyword>
<keyword evidence="8" id="KW-0472">Membrane</keyword>
<dbReference type="KEGG" id="mgm:Mmc1_1969"/>
<dbReference type="InterPro" id="IPR010129">
    <property type="entry name" value="T1SS_HlyD"/>
</dbReference>